<dbReference type="Pfam" id="PF08989">
    <property type="entry name" value="DUF1896"/>
    <property type="match status" value="1"/>
</dbReference>
<gene>
    <name evidence="1" type="ORF">ERS852511_02278</name>
</gene>
<dbReference type="SUPFAM" id="SSF140753">
    <property type="entry name" value="PG0816-like"/>
    <property type="match status" value="1"/>
</dbReference>
<dbReference type="RefSeq" id="WP_005800239.1">
    <property type="nucleotide sequence ID" value="NZ_CZAP01000006.1"/>
</dbReference>
<dbReference type="InterPro" id="IPR036297">
    <property type="entry name" value="PG0816-like_sf"/>
</dbReference>
<sequence>MNQNKSNVPVSVAEEPDELSYYRLTLLSFLRESHPDLADDESFVTTRSDQAAEAFSAAIRSGLTYDDAAQQANALLFQGLHFSPLDTLVTVLWNEFAAEVPEGSARSVALQLLPECRKVFSGYTLSDDFMFSPEFEQLYDELTGTVVIWLEENGL</sequence>
<reference evidence="1 2" key="1">
    <citation type="submission" date="2015-09" db="EMBL/GenBank/DDBJ databases">
        <authorList>
            <consortium name="Pathogen Informatics"/>
        </authorList>
    </citation>
    <scope>NUCLEOTIDE SEQUENCE [LARGE SCALE GENOMIC DNA]</scope>
    <source>
        <strain evidence="1 2">2789STDY5834899</strain>
    </source>
</reference>
<dbReference type="AlphaFoldDB" id="A0A174NK83"/>
<dbReference type="InterPro" id="IPR015082">
    <property type="entry name" value="DUF1896"/>
</dbReference>
<name>A0A174NK83_BACT4</name>
<dbReference type="Proteomes" id="UP000095576">
    <property type="component" value="Unassembled WGS sequence"/>
</dbReference>
<dbReference type="EMBL" id="CZAP01000006">
    <property type="protein sequence ID" value="CUP49162.1"/>
    <property type="molecule type" value="Genomic_DNA"/>
</dbReference>
<organism evidence="1 2">
    <name type="scientific">Bacteroides thetaiotaomicron</name>
    <dbReference type="NCBI Taxonomy" id="818"/>
    <lineage>
        <taxon>Bacteria</taxon>
        <taxon>Pseudomonadati</taxon>
        <taxon>Bacteroidota</taxon>
        <taxon>Bacteroidia</taxon>
        <taxon>Bacteroidales</taxon>
        <taxon>Bacteroidaceae</taxon>
        <taxon>Bacteroides</taxon>
    </lineage>
</organism>
<accession>A0A174NK83</accession>
<proteinExistence type="predicted"/>
<evidence type="ECO:0000313" key="1">
    <source>
        <dbReference type="EMBL" id="CUP49162.1"/>
    </source>
</evidence>
<dbReference type="Gene3D" id="1.10.8.340">
    <property type="entry name" value="PG0816-like"/>
    <property type="match status" value="1"/>
</dbReference>
<evidence type="ECO:0000313" key="2">
    <source>
        <dbReference type="Proteomes" id="UP000095576"/>
    </source>
</evidence>
<dbReference type="Gene3D" id="1.10.8.330">
    <property type="entry name" value="PG0816-like"/>
    <property type="match status" value="1"/>
</dbReference>
<protein>
    <submittedName>
        <fullName evidence="1">Domain of uncharacterized function (DUF1896)</fullName>
    </submittedName>
</protein>